<dbReference type="SUPFAM" id="SSF52540">
    <property type="entry name" value="P-loop containing nucleoside triphosphate hydrolases"/>
    <property type="match status" value="1"/>
</dbReference>
<dbReference type="Proteomes" id="UP000470875">
    <property type="component" value="Unassembled WGS sequence"/>
</dbReference>
<dbReference type="AlphaFoldDB" id="A0A6N7W1W4"/>
<protein>
    <submittedName>
        <fullName evidence="1">ATP-binding protein</fullName>
    </submittedName>
</protein>
<comment type="caution">
    <text evidence="1">The sequence shown here is derived from an EMBL/GenBank/DDBJ whole genome shotgun (WGS) entry which is preliminary data.</text>
</comment>
<dbReference type="GO" id="GO:0005524">
    <property type="term" value="F:ATP binding"/>
    <property type="evidence" value="ECO:0007669"/>
    <property type="project" value="UniProtKB-KW"/>
</dbReference>
<dbReference type="EMBL" id="VULO01000001">
    <property type="protein sequence ID" value="MSS83381.1"/>
    <property type="molecule type" value="Genomic_DNA"/>
</dbReference>
<organism evidence="1 2">
    <name type="scientific">Scrofimicrobium canadense</name>
    <dbReference type="NCBI Taxonomy" id="2652290"/>
    <lineage>
        <taxon>Bacteria</taxon>
        <taxon>Bacillati</taxon>
        <taxon>Actinomycetota</taxon>
        <taxon>Actinomycetes</taxon>
        <taxon>Actinomycetales</taxon>
        <taxon>Actinomycetaceae</taxon>
        <taxon>Scrofimicrobium</taxon>
    </lineage>
</organism>
<evidence type="ECO:0000313" key="1">
    <source>
        <dbReference type="EMBL" id="MSS83381.1"/>
    </source>
</evidence>
<proteinExistence type="predicted"/>
<dbReference type="Gene3D" id="3.40.50.300">
    <property type="entry name" value="P-loop containing nucleotide triphosphate hydrolases"/>
    <property type="match status" value="1"/>
</dbReference>
<sequence length="211" mass="22996">MSGVQSELFELPEGSYRPRARVILLTGPSGSGKTSLSKRTGLPSVALDSFYRNDDAPGMPMRGDLIDWDDVNSWDRQGALETLSELCTEGTAEIPIYDIPSNRRTGTAPLSLGDNKLFIAEGIFASSLIEPLRQRQLLAAAICVARSPLRNAYFRLLRDLSESRKPVPVLLFRGARLAAAEPSQVRAWIGAGCQPVKSLDAAASLIRELNR</sequence>
<keyword evidence="1" id="KW-0547">Nucleotide-binding</keyword>
<name>A0A6N7W1W4_9ACTO</name>
<dbReference type="InterPro" id="IPR027417">
    <property type="entry name" value="P-loop_NTPase"/>
</dbReference>
<accession>A0A6N7W1W4</accession>
<gene>
    <name evidence="1" type="ORF">FYJ24_01100</name>
</gene>
<dbReference type="RefSeq" id="WP_154542754.1">
    <property type="nucleotide sequence ID" value="NZ_VULO01000001.1"/>
</dbReference>
<keyword evidence="2" id="KW-1185">Reference proteome</keyword>
<evidence type="ECO:0000313" key="2">
    <source>
        <dbReference type="Proteomes" id="UP000470875"/>
    </source>
</evidence>
<keyword evidence="1" id="KW-0067">ATP-binding</keyword>
<reference evidence="1 2" key="1">
    <citation type="submission" date="2019-08" db="EMBL/GenBank/DDBJ databases">
        <title>In-depth cultivation of the pig gut microbiome towards novel bacterial diversity and tailored functional studies.</title>
        <authorList>
            <person name="Wylensek D."/>
            <person name="Hitch T.C.A."/>
            <person name="Clavel T."/>
        </authorList>
    </citation>
    <scope>NUCLEOTIDE SEQUENCE [LARGE SCALE GENOMIC DNA]</scope>
    <source>
        <strain evidence="1 2">WB03_NA08</strain>
    </source>
</reference>